<accession>A0AA39GQY9</accession>
<evidence type="ECO:0000256" key="1">
    <source>
        <dbReference type="SAM" id="SignalP"/>
    </source>
</evidence>
<feature type="chain" id="PRO_5041418287" description="Hemerythrin-like domain-containing protein" evidence="1">
    <location>
        <begin position="28"/>
        <end position="294"/>
    </location>
</feature>
<evidence type="ECO:0000313" key="3">
    <source>
        <dbReference type="EMBL" id="KAK0391928.1"/>
    </source>
</evidence>
<reference evidence="3" key="1">
    <citation type="submission" date="2022-10" db="EMBL/GenBank/DDBJ databases">
        <title>Determination and structural analysis of whole genome sequence of Sarocladium strictum F4-1.</title>
        <authorList>
            <person name="Hu L."/>
            <person name="Jiang Y."/>
        </authorList>
    </citation>
    <scope>NUCLEOTIDE SEQUENCE</scope>
    <source>
        <strain evidence="3">F4-1</strain>
    </source>
</reference>
<dbReference type="Gene3D" id="1.20.120.520">
    <property type="entry name" value="nmb1532 protein domain like"/>
    <property type="match status" value="1"/>
</dbReference>
<dbReference type="CDD" id="cd12108">
    <property type="entry name" value="Hr-like"/>
    <property type="match status" value="1"/>
</dbReference>
<protein>
    <recommendedName>
        <fullName evidence="2">Hemerythrin-like domain-containing protein</fullName>
    </recommendedName>
</protein>
<dbReference type="Proteomes" id="UP001175261">
    <property type="component" value="Unassembled WGS sequence"/>
</dbReference>
<comment type="caution">
    <text evidence="3">The sequence shown here is derived from an EMBL/GenBank/DDBJ whole genome shotgun (WGS) entry which is preliminary data.</text>
</comment>
<dbReference type="InterPro" id="IPR053206">
    <property type="entry name" value="Dimeric_xanthone_biosynth"/>
</dbReference>
<keyword evidence="4" id="KW-1185">Reference proteome</keyword>
<feature type="signal peptide" evidence="1">
    <location>
        <begin position="1"/>
        <end position="27"/>
    </location>
</feature>
<dbReference type="Pfam" id="PF01814">
    <property type="entry name" value="Hemerythrin"/>
    <property type="match status" value="1"/>
</dbReference>
<name>A0AA39GQY9_SARSR</name>
<dbReference type="EMBL" id="JAPDFR010000001">
    <property type="protein sequence ID" value="KAK0391928.1"/>
    <property type="molecule type" value="Genomic_DNA"/>
</dbReference>
<sequence>MATSRYVLIIATALLSLLLSRSPLLMASSPPTKVWADSPMRLVTTPQFETQKTDLFTTGATHMALLHNTIIRSFNTIYNQANHVAEADKSDFINYALTWHKFVVSHHDDEEANLFPKVEEVLDDKNIWQETHEEHETFLGGLAEFKKYLTSLSAPSDFSGPALIEIMDSFKAPFEHHFHHEIAVIAALATHPNVPAPSTPAHESASAVFKTWGKKTVSKAGMADVLPLFLLNLDRSAEGGLWANWPPMPAPIRWMMVNVVGSWYGSWWRFASCDSAGQPQELYALKDVDGANAS</sequence>
<dbReference type="AlphaFoldDB" id="A0AA39GQY9"/>
<gene>
    <name evidence="3" type="ORF">NLU13_1426</name>
</gene>
<dbReference type="InterPro" id="IPR012312">
    <property type="entry name" value="Hemerythrin-like"/>
</dbReference>
<evidence type="ECO:0000259" key="2">
    <source>
        <dbReference type="Pfam" id="PF01814"/>
    </source>
</evidence>
<organism evidence="3 4">
    <name type="scientific">Sarocladium strictum</name>
    <name type="common">Black bundle disease fungus</name>
    <name type="synonym">Acremonium strictum</name>
    <dbReference type="NCBI Taxonomy" id="5046"/>
    <lineage>
        <taxon>Eukaryota</taxon>
        <taxon>Fungi</taxon>
        <taxon>Dikarya</taxon>
        <taxon>Ascomycota</taxon>
        <taxon>Pezizomycotina</taxon>
        <taxon>Sordariomycetes</taxon>
        <taxon>Hypocreomycetidae</taxon>
        <taxon>Hypocreales</taxon>
        <taxon>Sarocladiaceae</taxon>
        <taxon>Sarocladium</taxon>
    </lineage>
</organism>
<feature type="domain" description="Hemerythrin-like" evidence="2">
    <location>
        <begin position="62"/>
        <end position="186"/>
    </location>
</feature>
<keyword evidence="1" id="KW-0732">Signal</keyword>
<dbReference type="PANTHER" id="PTHR38048:SF2">
    <property type="entry name" value="HEMERYTHRIN-LIKE DOMAIN-CONTAINING PROTEIN"/>
    <property type="match status" value="1"/>
</dbReference>
<dbReference type="PANTHER" id="PTHR38048">
    <property type="entry name" value="EXPRESSED PROTEIN"/>
    <property type="match status" value="1"/>
</dbReference>
<evidence type="ECO:0000313" key="4">
    <source>
        <dbReference type="Proteomes" id="UP001175261"/>
    </source>
</evidence>
<proteinExistence type="predicted"/>